<proteinExistence type="predicted"/>
<dbReference type="AlphaFoldDB" id="A0A3B0V1E3"/>
<dbReference type="EMBL" id="UOEV01000056">
    <property type="protein sequence ID" value="VAW32552.1"/>
    <property type="molecule type" value="Genomic_DNA"/>
</dbReference>
<sequence>MSTDFDPTQIEDLEGAQQAIVLMLNLVEEVKQENNQLRKTIQQLRDEINRLKGEQGKPNIKASKKKGNQDDYSSEKERRKRKKWKKRRKLDKVKIDREQVLYVDPSELAADAVFKGYETVVVQELKIETDNVRFLKEKYYSPSEQKTWLAPMPDGYEGEFGLHIKSLVITLYYATNTSEPKIIELLSN</sequence>
<evidence type="ECO:0000313" key="2">
    <source>
        <dbReference type="EMBL" id="VAW32552.1"/>
    </source>
</evidence>
<reference evidence="2" key="1">
    <citation type="submission" date="2018-06" db="EMBL/GenBank/DDBJ databases">
        <authorList>
            <person name="Zhirakovskaya E."/>
        </authorList>
    </citation>
    <scope>NUCLEOTIDE SEQUENCE</scope>
</reference>
<protein>
    <submittedName>
        <fullName evidence="2">Uncharacterized protein</fullName>
    </submittedName>
</protein>
<organism evidence="2">
    <name type="scientific">hydrothermal vent metagenome</name>
    <dbReference type="NCBI Taxonomy" id="652676"/>
    <lineage>
        <taxon>unclassified sequences</taxon>
        <taxon>metagenomes</taxon>
        <taxon>ecological metagenomes</taxon>
    </lineage>
</organism>
<name>A0A3B0V1E3_9ZZZZ</name>
<evidence type="ECO:0000256" key="1">
    <source>
        <dbReference type="SAM" id="MobiDB-lite"/>
    </source>
</evidence>
<feature type="region of interest" description="Disordered" evidence="1">
    <location>
        <begin position="49"/>
        <end position="83"/>
    </location>
</feature>
<feature type="non-terminal residue" evidence="2">
    <location>
        <position position="188"/>
    </location>
</feature>
<accession>A0A3B0V1E3</accession>
<feature type="compositionally biased region" description="Basic and acidic residues" evidence="1">
    <location>
        <begin position="67"/>
        <end position="77"/>
    </location>
</feature>
<gene>
    <name evidence="2" type="ORF">MNBD_CPR01-581</name>
</gene>